<evidence type="ECO:0000256" key="6">
    <source>
        <dbReference type="ARBA" id="ARBA00034754"/>
    </source>
</evidence>
<proteinExistence type="inferred from homology"/>
<dbReference type="InterPro" id="IPR005790">
    <property type="entry name" value="DNA_polIII_delta"/>
</dbReference>
<dbReference type="SUPFAM" id="SSF52540">
    <property type="entry name" value="P-loop containing nucleoside triphosphate hydrolases"/>
    <property type="match status" value="1"/>
</dbReference>
<dbReference type="Proteomes" id="UP001277761">
    <property type="component" value="Unassembled WGS sequence"/>
</dbReference>
<dbReference type="InterPro" id="IPR008921">
    <property type="entry name" value="DNA_pol3_clamp-load_cplx_C"/>
</dbReference>
<organism evidence="10 11">
    <name type="scientific">Patulibacter brassicae</name>
    <dbReference type="NCBI Taxonomy" id="1705717"/>
    <lineage>
        <taxon>Bacteria</taxon>
        <taxon>Bacillati</taxon>
        <taxon>Actinomycetota</taxon>
        <taxon>Thermoleophilia</taxon>
        <taxon>Solirubrobacterales</taxon>
        <taxon>Patulibacteraceae</taxon>
        <taxon>Patulibacter</taxon>
    </lineage>
</organism>
<comment type="similarity">
    <text evidence="6">Belongs to the DNA polymerase HolA subunit family.</text>
</comment>
<evidence type="ECO:0000259" key="9">
    <source>
        <dbReference type="Pfam" id="PF21694"/>
    </source>
</evidence>
<dbReference type="Gene3D" id="3.40.50.300">
    <property type="entry name" value="P-loop containing nucleotide triphosphate hydrolases"/>
    <property type="match status" value="1"/>
</dbReference>
<evidence type="ECO:0000256" key="8">
    <source>
        <dbReference type="SAM" id="MobiDB-lite"/>
    </source>
</evidence>
<dbReference type="SUPFAM" id="SSF48019">
    <property type="entry name" value="post-AAA+ oligomerization domain-like"/>
    <property type="match status" value="1"/>
</dbReference>
<sequence>MAAWLPAYLLHGDDHARVGERRARLHAAAEREVGPESVEQLPPGSGPAEAAGALSAMTLGLGRRFVLVEGVEGWKDAEVTDALVPALVAMDPETTTVAFVAYEDKRKQAPKALVTTVEKIGGTLVAEKALKARDLPRWAIGEAKRLGVELDGAAAQALVATVGERRVRIERELEKLALEHGPGARLSTSDVEGAVADAAERRVWDFVDAAMAGDREAAASAYLALRAQGEALPRLSGMLASRLRTALEIARRLETGEDRAAIAKSIRMPPWQADRRIGEARDIGVGPLAAAVDRVAGLELAARGDSLLDADTEAVRVIGAITARR</sequence>
<dbReference type="EC" id="2.7.7.7" evidence="1"/>
<dbReference type="PANTHER" id="PTHR34388">
    <property type="entry name" value="DNA POLYMERASE III SUBUNIT DELTA"/>
    <property type="match status" value="1"/>
</dbReference>
<dbReference type="NCBIfam" id="TIGR01128">
    <property type="entry name" value="holA"/>
    <property type="match status" value="1"/>
</dbReference>
<keyword evidence="11" id="KW-1185">Reference proteome</keyword>
<evidence type="ECO:0000256" key="2">
    <source>
        <dbReference type="ARBA" id="ARBA00022679"/>
    </source>
</evidence>
<dbReference type="PANTHER" id="PTHR34388:SF1">
    <property type="entry name" value="DNA POLYMERASE III SUBUNIT DELTA"/>
    <property type="match status" value="1"/>
</dbReference>
<reference evidence="10 11" key="1">
    <citation type="submission" date="2023-11" db="EMBL/GenBank/DDBJ databases">
        <authorList>
            <person name="Xu M."/>
            <person name="Jiang T."/>
        </authorList>
    </citation>
    <scope>NUCLEOTIDE SEQUENCE [LARGE SCALE GENOMIC DNA]</scope>
    <source>
        <strain evidence="10 11">SD</strain>
    </source>
</reference>
<dbReference type="InterPro" id="IPR027417">
    <property type="entry name" value="P-loop_NTPase"/>
</dbReference>
<name>A0ABU4VI86_9ACTN</name>
<evidence type="ECO:0000256" key="4">
    <source>
        <dbReference type="ARBA" id="ARBA00022705"/>
    </source>
</evidence>
<feature type="region of interest" description="Disordered" evidence="8">
    <location>
        <begin position="29"/>
        <end position="49"/>
    </location>
</feature>
<gene>
    <name evidence="10" type="primary">holA</name>
    <name evidence="10" type="ORF">SK069_03490</name>
</gene>
<evidence type="ECO:0000256" key="3">
    <source>
        <dbReference type="ARBA" id="ARBA00022695"/>
    </source>
</evidence>
<dbReference type="InterPro" id="IPR048466">
    <property type="entry name" value="DNA_pol3_delta-like_C"/>
</dbReference>
<dbReference type="EMBL" id="JAXAVX010000001">
    <property type="protein sequence ID" value="MDX8150646.1"/>
    <property type="molecule type" value="Genomic_DNA"/>
</dbReference>
<accession>A0ABU4VI86</accession>
<dbReference type="Gene3D" id="1.20.272.10">
    <property type="match status" value="1"/>
</dbReference>
<keyword evidence="3 10" id="KW-0548">Nucleotidyltransferase</keyword>
<evidence type="ECO:0000256" key="5">
    <source>
        <dbReference type="ARBA" id="ARBA00022932"/>
    </source>
</evidence>
<feature type="domain" description="DNA polymerase III delta subunit-like C-terminal" evidence="9">
    <location>
        <begin position="200"/>
        <end position="301"/>
    </location>
</feature>
<keyword evidence="4" id="KW-0235">DNA replication</keyword>
<dbReference type="Pfam" id="PF21694">
    <property type="entry name" value="DNA_pol3_delta_C"/>
    <property type="match status" value="1"/>
</dbReference>
<keyword evidence="2 10" id="KW-0808">Transferase</keyword>
<evidence type="ECO:0000313" key="11">
    <source>
        <dbReference type="Proteomes" id="UP001277761"/>
    </source>
</evidence>
<evidence type="ECO:0000256" key="7">
    <source>
        <dbReference type="ARBA" id="ARBA00049244"/>
    </source>
</evidence>
<dbReference type="RefSeq" id="WP_319952791.1">
    <property type="nucleotide sequence ID" value="NZ_JAXAVX010000001.1"/>
</dbReference>
<dbReference type="Gene3D" id="1.10.8.60">
    <property type="match status" value="1"/>
</dbReference>
<comment type="caution">
    <text evidence="10">The sequence shown here is derived from an EMBL/GenBank/DDBJ whole genome shotgun (WGS) entry which is preliminary data.</text>
</comment>
<evidence type="ECO:0000313" key="10">
    <source>
        <dbReference type="EMBL" id="MDX8150646.1"/>
    </source>
</evidence>
<keyword evidence="5" id="KW-0239">DNA-directed DNA polymerase</keyword>
<evidence type="ECO:0000256" key="1">
    <source>
        <dbReference type="ARBA" id="ARBA00012417"/>
    </source>
</evidence>
<comment type="catalytic activity">
    <reaction evidence="7">
        <text>DNA(n) + a 2'-deoxyribonucleoside 5'-triphosphate = DNA(n+1) + diphosphate</text>
        <dbReference type="Rhea" id="RHEA:22508"/>
        <dbReference type="Rhea" id="RHEA-COMP:17339"/>
        <dbReference type="Rhea" id="RHEA-COMP:17340"/>
        <dbReference type="ChEBI" id="CHEBI:33019"/>
        <dbReference type="ChEBI" id="CHEBI:61560"/>
        <dbReference type="ChEBI" id="CHEBI:173112"/>
        <dbReference type="EC" id="2.7.7.7"/>
    </reaction>
</comment>
<protein>
    <recommendedName>
        <fullName evidence="1">DNA-directed DNA polymerase</fullName>
        <ecNumber evidence="1">2.7.7.7</ecNumber>
    </recommendedName>
</protein>
<dbReference type="GO" id="GO:0003887">
    <property type="term" value="F:DNA-directed DNA polymerase activity"/>
    <property type="evidence" value="ECO:0007669"/>
    <property type="project" value="UniProtKB-EC"/>
</dbReference>